<dbReference type="InterPro" id="IPR050728">
    <property type="entry name" value="Zinc_Metalloprotease_M4"/>
</dbReference>
<dbReference type="Gene3D" id="3.10.170.10">
    <property type="match status" value="1"/>
</dbReference>
<evidence type="ECO:0000313" key="9">
    <source>
        <dbReference type="Proteomes" id="UP000030700"/>
    </source>
</evidence>
<evidence type="ECO:0000256" key="4">
    <source>
        <dbReference type="ARBA" id="ARBA00022801"/>
    </source>
</evidence>
<dbReference type="PANTHER" id="PTHR33794">
    <property type="entry name" value="BACILLOLYSIN"/>
    <property type="match status" value="1"/>
</dbReference>
<dbReference type="SUPFAM" id="SSF55486">
    <property type="entry name" value="Metalloproteases ('zincins'), catalytic domain"/>
    <property type="match status" value="1"/>
</dbReference>
<name>A0A0S6VPY8_9BACT</name>
<keyword evidence="4" id="KW-0378">Hydrolase</keyword>
<dbReference type="Gene3D" id="3.10.450.490">
    <property type="match status" value="1"/>
</dbReference>
<dbReference type="Pfam" id="PF07504">
    <property type="entry name" value="FTP"/>
    <property type="match status" value="1"/>
</dbReference>
<dbReference type="PANTHER" id="PTHR33794:SF1">
    <property type="entry name" value="BACILLOLYSIN"/>
    <property type="match status" value="1"/>
</dbReference>
<dbReference type="HOGENOM" id="CLU_355152_0_0_0"/>
<evidence type="ECO:0000256" key="5">
    <source>
        <dbReference type="ARBA" id="ARBA00022833"/>
    </source>
</evidence>
<evidence type="ECO:0000259" key="7">
    <source>
        <dbReference type="Pfam" id="PF07504"/>
    </source>
</evidence>
<evidence type="ECO:0000256" key="6">
    <source>
        <dbReference type="ARBA" id="ARBA00023049"/>
    </source>
</evidence>
<dbReference type="STRING" id="1499966.U14_00375"/>
<dbReference type="GO" id="GO:0006508">
    <property type="term" value="P:proteolysis"/>
    <property type="evidence" value="ECO:0007669"/>
    <property type="project" value="UniProtKB-KW"/>
</dbReference>
<sequence>MLPPQPTSTKYLHPVSSVPQLRSRSIAASKVLQDTAPGRVHIRWNAFSGFPVSIRGILTESQSGVPEEIASRFLEQHAELFGLLQDNATLTHVETTAHRGVQHVHYQQELHRIPVMGARLSVHIDAANRVCMVNGNYCPGIAVDVSASMISASAAIQSALEMLHSPEHGTPQAELVIFPKDDRYVRAYQVNVSSGRPLGDWVFFLDAATGETLDSYNALKFEKGRGMVYNTNPERDNQVVTAELFDLNETKTLSGAYFTIKNAAKGASNAVPTTAGTYDFLYQDPADPHFDEVMAYYHLSKVARFFRNFGYKKHDAVMLVHVHTPDPETGNANYDNAYYSPLKRALFFGHGKELNDLAKEAAVIYHEYTHSVIDALQPLMATIEAGALHEGYADYFGCSLTEDPEIGEYVVKKLGQDHLRDLRQNRTYDTLTKSNVHRDGEIWGCTCWKIREALGRQVADLLIYESLWYLPPNATFFDAADGILQAEAGLFNNEHLDDLTAILSAQKIEIEPAAKFTLVAKAGNGGRITPSGAFSLKIGGSQTFSIAANTGYYIKHVLVDGVSVGAVESYTFNNIAASHTLEAFFEDASVSTYTITASAGTGGGISPSGKIAVTQGKSERFTFVPENDYALKHVLVDGVSVGAVREYLFENISASHTIEAIFIEDVPAKDATVIVPGSVLWTDSGVNVLKGDVLRFSASGKVVYDTKGNACGPAGTTWTDAQGRKDPLWQKPHAGLIGKIEGVGAPFFIGASYAVKAGSSGKLLLGVNDFWYQGNRGEFTVTIRITRGTS</sequence>
<accession>A0A0S6VPY8</accession>
<protein>
    <submittedName>
        <fullName evidence="8">Propeptide peptidase M4 and M36</fullName>
    </submittedName>
</protein>
<dbReference type="AlphaFoldDB" id="A0A0S6VPY8"/>
<dbReference type="Proteomes" id="UP000030700">
    <property type="component" value="Unassembled WGS sequence"/>
</dbReference>
<dbReference type="GO" id="GO:0005615">
    <property type="term" value="C:extracellular space"/>
    <property type="evidence" value="ECO:0007669"/>
    <property type="project" value="InterPro"/>
</dbReference>
<dbReference type="InterPro" id="IPR001842">
    <property type="entry name" value="Peptidase_M36"/>
</dbReference>
<dbReference type="Gene3D" id="1.10.390.10">
    <property type="entry name" value="Neutral Protease Domain 2"/>
    <property type="match status" value="1"/>
</dbReference>
<dbReference type="GO" id="GO:0008270">
    <property type="term" value="F:zinc ion binding"/>
    <property type="evidence" value="ECO:0007669"/>
    <property type="project" value="InterPro"/>
</dbReference>
<keyword evidence="5" id="KW-0862">Zinc</keyword>
<reference evidence="8" key="1">
    <citation type="journal article" date="2015" name="PeerJ">
        <title>First genomic representation of candidate bacterial phylum KSB3 points to enhanced environmental sensing as a trigger of wastewater bulking.</title>
        <authorList>
            <person name="Sekiguchi Y."/>
            <person name="Ohashi A."/>
            <person name="Parks D.H."/>
            <person name="Yamauchi T."/>
            <person name="Tyson G.W."/>
            <person name="Hugenholtz P."/>
        </authorList>
    </citation>
    <scope>NUCLEOTIDE SEQUENCE [LARGE SCALE GENOMIC DNA]</scope>
</reference>
<keyword evidence="6" id="KW-0482">Metalloprotease</keyword>
<keyword evidence="3" id="KW-0732">Signal</keyword>
<proteinExistence type="predicted"/>
<dbReference type="Pfam" id="PF02128">
    <property type="entry name" value="Peptidase_M36"/>
    <property type="match status" value="1"/>
</dbReference>
<organism evidence="8">
    <name type="scientific">Candidatus Moduliflexus flocculans</name>
    <dbReference type="NCBI Taxonomy" id="1499966"/>
    <lineage>
        <taxon>Bacteria</taxon>
        <taxon>Candidatus Moduliflexota</taxon>
        <taxon>Candidatus Moduliflexia</taxon>
        <taxon>Candidatus Moduliflexales</taxon>
        <taxon>Candidatus Moduliflexaceae</taxon>
    </lineage>
</organism>
<dbReference type="EMBL" id="DF820455">
    <property type="protein sequence ID" value="GAK49157.1"/>
    <property type="molecule type" value="Genomic_DNA"/>
</dbReference>
<evidence type="ECO:0000313" key="8">
    <source>
        <dbReference type="EMBL" id="GAK49157.1"/>
    </source>
</evidence>
<evidence type="ECO:0000256" key="3">
    <source>
        <dbReference type="ARBA" id="ARBA00022729"/>
    </source>
</evidence>
<dbReference type="Gene3D" id="2.60.120.430">
    <property type="entry name" value="Galactose-binding lectin"/>
    <property type="match status" value="1"/>
</dbReference>
<keyword evidence="1" id="KW-0645">Protease</keyword>
<evidence type="ECO:0000256" key="2">
    <source>
        <dbReference type="ARBA" id="ARBA00022723"/>
    </source>
</evidence>
<keyword evidence="2" id="KW-0479">Metal-binding</keyword>
<dbReference type="InterPro" id="IPR027268">
    <property type="entry name" value="Peptidase_M4/M1_CTD_sf"/>
</dbReference>
<gene>
    <name evidence="8" type="ORF">U14_00375</name>
</gene>
<dbReference type="InterPro" id="IPR011096">
    <property type="entry name" value="FTP_domain"/>
</dbReference>
<keyword evidence="9" id="KW-1185">Reference proteome</keyword>
<feature type="domain" description="FTP" evidence="7">
    <location>
        <begin position="89"/>
        <end position="137"/>
    </location>
</feature>
<evidence type="ECO:0000256" key="1">
    <source>
        <dbReference type="ARBA" id="ARBA00022670"/>
    </source>
</evidence>
<dbReference type="GO" id="GO:0004222">
    <property type="term" value="F:metalloendopeptidase activity"/>
    <property type="evidence" value="ECO:0007669"/>
    <property type="project" value="InterPro"/>
</dbReference>